<evidence type="ECO:0008006" key="3">
    <source>
        <dbReference type="Google" id="ProtNLM"/>
    </source>
</evidence>
<sequence>MGKQELSVVIANPSGNKIIFVLTPVPESQYAVISDKLLNINCFNAEQVCFIKNIDFHHNIQGSMNMSGLEFCGNASRSFALFIAKQQGLTGLNNIKISVSGIREPLDVLVNTSLNRAEVSMPHPKKIKYLKDQKLSYLNSAGLVEFDGILHIILNDIPASEKIFNEIKTYVMKTRNPSVFGVMFYNTKLKHMVPVVYVRDIDTTYFEGSCASGTTALCISLSQKYTDGTYMYRVSQPAGELIASVEKNKNKIKRLTVDGKVALSEVQSVII</sequence>
<dbReference type="Proteomes" id="UP000463883">
    <property type="component" value="Chromosome"/>
</dbReference>
<proteinExistence type="predicted"/>
<protein>
    <recommendedName>
        <fullName evidence="3">Diaminopimelate epimerase</fullName>
    </recommendedName>
</protein>
<evidence type="ECO:0000313" key="1">
    <source>
        <dbReference type="EMBL" id="QHI73388.1"/>
    </source>
</evidence>
<dbReference type="RefSeq" id="WP_162363153.1">
    <property type="nucleotide sequence ID" value="NZ_CP047591.1"/>
</dbReference>
<organism evidence="1 2">
    <name type="scientific">Aminipila terrae</name>
    <dbReference type="NCBI Taxonomy" id="2697030"/>
    <lineage>
        <taxon>Bacteria</taxon>
        <taxon>Bacillati</taxon>
        <taxon>Bacillota</taxon>
        <taxon>Clostridia</taxon>
        <taxon>Peptostreptococcales</taxon>
        <taxon>Anaerovoracaceae</taxon>
        <taxon>Aminipila</taxon>
    </lineage>
</organism>
<accession>A0A6P1MMS1</accession>
<dbReference type="EMBL" id="CP047591">
    <property type="protein sequence ID" value="QHI73388.1"/>
    <property type="molecule type" value="Genomic_DNA"/>
</dbReference>
<name>A0A6P1MMS1_9FIRM</name>
<dbReference type="KEGG" id="amic:Ami3637_14300"/>
<dbReference type="InterPro" id="IPR058944">
    <property type="entry name" value="CntK-like"/>
</dbReference>
<dbReference type="AlphaFoldDB" id="A0A6P1MMS1"/>
<gene>
    <name evidence="1" type="ORF">Ami3637_14300</name>
</gene>
<keyword evidence="2" id="KW-1185">Reference proteome</keyword>
<reference evidence="1 2" key="1">
    <citation type="submission" date="2020-01" db="EMBL/GenBank/DDBJ databases">
        <title>Genomic analysis of Aminipila sp. CBA3637.</title>
        <authorList>
            <person name="Kim Y.B."/>
            <person name="Roh S.W."/>
        </authorList>
    </citation>
    <scope>NUCLEOTIDE SEQUENCE [LARGE SCALE GENOMIC DNA]</scope>
    <source>
        <strain evidence="1 2">CBA3637</strain>
    </source>
</reference>
<dbReference type="Pfam" id="PF26317">
    <property type="entry name" value="CntK_N"/>
    <property type="match status" value="1"/>
</dbReference>
<evidence type="ECO:0000313" key="2">
    <source>
        <dbReference type="Proteomes" id="UP000463883"/>
    </source>
</evidence>